<evidence type="ECO:0000313" key="5">
    <source>
        <dbReference type="Proteomes" id="UP000827892"/>
    </source>
</evidence>
<evidence type="ECO:0008006" key="6">
    <source>
        <dbReference type="Google" id="ProtNLM"/>
    </source>
</evidence>
<dbReference type="EMBL" id="CP090895">
    <property type="protein sequence ID" value="ULT89274.1"/>
    <property type="molecule type" value="Genomic_DNA"/>
</dbReference>
<name>A0AAE9A5M8_CAEBR</name>
<accession>A0AAE9A5M8</accession>
<dbReference type="Proteomes" id="UP000827892">
    <property type="component" value="Chromosome V"/>
</dbReference>
<feature type="compositionally biased region" description="Polar residues" evidence="1">
    <location>
        <begin position="268"/>
        <end position="281"/>
    </location>
</feature>
<feature type="transmembrane region" description="Helical" evidence="2">
    <location>
        <begin position="385"/>
        <end position="408"/>
    </location>
</feature>
<feature type="transmembrane region" description="Helical" evidence="2">
    <location>
        <begin position="459"/>
        <end position="477"/>
    </location>
</feature>
<protein>
    <recommendedName>
        <fullName evidence="6">MARVEL domain-containing protein</fullName>
    </recommendedName>
</protein>
<feature type="region of interest" description="Disordered" evidence="1">
    <location>
        <begin position="193"/>
        <end position="281"/>
    </location>
</feature>
<evidence type="ECO:0000313" key="4">
    <source>
        <dbReference type="EMBL" id="ULT89274.1"/>
    </source>
</evidence>
<dbReference type="AlphaFoldDB" id="A0AAE9A5M8"/>
<sequence>MISTSLILVVLLFAILAIVDAQWGYGGPYGGYGGGPYGGYGGGPWGYGGGWRRRHWGGPWGGGYGGGPYGGWIDGESVIREEENVDDRNPEKKIIEIWMRSRRTRSFFFAFFGLPVSFSPQDLNLMSQQQPKTYFQNVDTHDEYNDEGAAGPEMTGTLSKQFQPKKYKDGNKMWNAEQPEETYSYTPFKAATLNRTPKPTRDSVHSGTLRPPKMTQSPFIYSTDAPMAAPPSAPATPRMGRRPESAAGTMTREQKLTWGRPPAGQHFRSASSMSHGRQPNHGSEFVPMTAAPPMHHPMAQRFPSFNTIPRGDPHQMEVMHAAPFYPHGPPQEFQMHSRPASAVPSMGHPVPLSQMGAFVPPMLEQKPSPRTVANQLAQTSNYLNWNMISIVCCLQVVACIAIFSVGVLRILYGSLWAIGIEIIFATFALFPPLVGIYSVKKYNYSAALFCFSTNALQTVFAVVPFLLGLFPVFPYIFPKVDEKLIISETEPVLTDLVLSFLVILDTILAFYMAVLGCRAGGSLMSSVDEIKLQKNMKEAFENGHDGFPFKNI</sequence>
<organism evidence="4 5">
    <name type="scientific">Caenorhabditis briggsae</name>
    <dbReference type="NCBI Taxonomy" id="6238"/>
    <lineage>
        <taxon>Eukaryota</taxon>
        <taxon>Metazoa</taxon>
        <taxon>Ecdysozoa</taxon>
        <taxon>Nematoda</taxon>
        <taxon>Chromadorea</taxon>
        <taxon>Rhabditida</taxon>
        <taxon>Rhabditina</taxon>
        <taxon>Rhabditomorpha</taxon>
        <taxon>Rhabditoidea</taxon>
        <taxon>Rhabditidae</taxon>
        <taxon>Peloderinae</taxon>
        <taxon>Caenorhabditis</taxon>
    </lineage>
</organism>
<proteinExistence type="predicted"/>
<evidence type="ECO:0000256" key="1">
    <source>
        <dbReference type="SAM" id="MobiDB-lite"/>
    </source>
</evidence>
<evidence type="ECO:0000256" key="2">
    <source>
        <dbReference type="SAM" id="Phobius"/>
    </source>
</evidence>
<feature type="chain" id="PRO_5042088653" description="MARVEL domain-containing protein" evidence="3">
    <location>
        <begin position="22"/>
        <end position="552"/>
    </location>
</feature>
<feature type="transmembrane region" description="Helical" evidence="2">
    <location>
        <begin position="497"/>
        <end position="516"/>
    </location>
</feature>
<feature type="signal peptide" evidence="3">
    <location>
        <begin position="1"/>
        <end position="21"/>
    </location>
</feature>
<feature type="transmembrane region" description="Helical" evidence="2">
    <location>
        <begin position="415"/>
        <end position="439"/>
    </location>
</feature>
<keyword evidence="2" id="KW-0812">Transmembrane</keyword>
<keyword evidence="2" id="KW-0472">Membrane</keyword>
<evidence type="ECO:0000256" key="3">
    <source>
        <dbReference type="SAM" id="SignalP"/>
    </source>
</evidence>
<gene>
    <name evidence="4" type="ORF">L3Y34_008031</name>
</gene>
<keyword evidence="3" id="KW-0732">Signal</keyword>
<reference evidence="4 5" key="1">
    <citation type="submission" date="2022-02" db="EMBL/GenBank/DDBJ databases">
        <title>Chromosome-level reference genomes for two strains of Caenorhabditis briggsae: an improved platform for comparative genomics.</title>
        <authorList>
            <person name="Stevens L."/>
            <person name="Andersen E.C."/>
        </authorList>
    </citation>
    <scope>NUCLEOTIDE SEQUENCE [LARGE SCALE GENOMIC DNA]</scope>
    <source>
        <strain evidence="4">QX1410_ONT</strain>
        <tissue evidence="4">Whole-organism</tissue>
    </source>
</reference>
<keyword evidence="2" id="KW-1133">Transmembrane helix</keyword>